<name>A0ABQ2QNE6_9GAMM</name>
<proteinExistence type="inferred from homology"/>
<dbReference type="CDD" id="cd22268">
    <property type="entry name" value="DPBB_RlpA-like"/>
    <property type="match status" value="1"/>
</dbReference>
<keyword evidence="1 7" id="KW-0732">Signal</keyword>
<keyword evidence="2 4" id="KW-0456">Lyase</keyword>
<comment type="subcellular location">
    <subcellularLocation>
        <location evidence="4">Cell membrane</location>
        <topology evidence="4">Lipid-anchor</topology>
    </subcellularLocation>
</comment>
<evidence type="ECO:0000256" key="4">
    <source>
        <dbReference type="HAMAP-Rule" id="MF_02071"/>
    </source>
</evidence>
<evidence type="ECO:0000313" key="10">
    <source>
        <dbReference type="Proteomes" id="UP000654004"/>
    </source>
</evidence>
<dbReference type="NCBIfam" id="TIGR00413">
    <property type="entry name" value="rlpA"/>
    <property type="match status" value="1"/>
</dbReference>
<evidence type="ECO:0000256" key="7">
    <source>
        <dbReference type="SAM" id="SignalP"/>
    </source>
</evidence>
<dbReference type="InterPro" id="IPR036908">
    <property type="entry name" value="RlpA-like_sf"/>
</dbReference>
<comment type="similarity">
    <text evidence="4 5">Belongs to the RlpA family.</text>
</comment>
<dbReference type="SUPFAM" id="SSF50685">
    <property type="entry name" value="Barwin-like endoglucanases"/>
    <property type="match status" value="1"/>
</dbReference>
<sequence>MLSSFRYILLAACCSAFLFGCSSNDSSSPTKKTGSKSRYQMADDRYPDDAPDVSLVKNAQPKYEPYSRQGNRDYTVLGKSYKVLDTGKGFKEQGHASWYGSKFHGHLTSNGETYDMYTMSAAHKNLPLPSYVKVTNLDNNKQIIVRVNDRGPFHHGRVIDLSYAGAYHLGMLAKGTARVAIETVYVPSPEQRVISDLKDNDNHFIQVAASKDKLRVNMLARQLENKYSVSSRVSSSNGIHRLQLGPIKQIHLTNKLLDKLQAEGYPQSFIVP</sequence>
<keyword evidence="4 9" id="KW-0449">Lipoprotein</keyword>
<dbReference type="PROSITE" id="PS51257">
    <property type="entry name" value="PROKAR_LIPOPROTEIN"/>
    <property type="match status" value="1"/>
</dbReference>
<dbReference type="EC" id="4.2.2.-" evidence="4"/>
<dbReference type="EMBL" id="BMQW01000004">
    <property type="protein sequence ID" value="GGP87042.1"/>
    <property type="molecule type" value="Genomic_DNA"/>
</dbReference>
<dbReference type="Gene3D" id="3.30.70.1070">
    <property type="entry name" value="Sporulation related repeat"/>
    <property type="match status" value="1"/>
</dbReference>
<dbReference type="InterPro" id="IPR036680">
    <property type="entry name" value="SPOR-like_sf"/>
</dbReference>
<feature type="region of interest" description="Disordered" evidence="6">
    <location>
        <begin position="23"/>
        <end position="53"/>
    </location>
</feature>
<accession>A0ABQ2QNE6</accession>
<dbReference type="InterPro" id="IPR034718">
    <property type="entry name" value="RlpA"/>
</dbReference>
<dbReference type="PANTHER" id="PTHR34183">
    <property type="entry name" value="ENDOLYTIC PEPTIDOGLYCAN TRANSGLYCOSYLASE RLPA"/>
    <property type="match status" value="1"/>
</dbReference>
<keyword evidence="4" id="KW-1003">Cell membrane</keyword>
<feature type="chain" id="PRO_5045553766" description="Endolytic peptidoglycan transglycosylase RlpA" evidence="7">
    <location>
        <begin position="25"/>
        <end position="272"/>
    </location>
</feature>
<dbReference type="Pfam" id="PF05036">
    <property type="entry name" value="SPOR"/>
    <property type="match status" value="1"/>
</dbReference>
<comment type="function">
    <text evidence="4">Lytic transglycosylase with a strong preference for naked glycan strands that lack stem peptides.</text>
</comment>
<dbReference type="Pfam" id="PF03330">
    <property type="entry name" value="DPBB_1"/>
    <property type="match status" value="1"/>
</dbReference>
<evidence type="ECO:0000256" key="6">
    <source>
        <dbReference type="SAM" id="MobiDB-lite"/>
    </source>
</evidence>
<keyword evidence="10" id="KW-1185">Reference proteome</keyword>
<evidence type="ECO:0000256" key="3">
    <source>
        <dbReference type="ARBA" id="ARBA00023316"/>
    </source>
</evidence>
<feature type="signal peptide" evidence="7">
    <location>
        <begin position="1"/>
        <end position="24"/>
    </location>
</feature>
<keyword evidence="4" id="KW-0564">Palmitate</keyword>
<comment type="caution">
    <text evidence="9">The sequence shown here is derived from an EMBL/GenBank/DDBJ whole genome shotgun (WGS) entry which is preliminary data.</text>
</comment>
<dbReference type="SUPFAM" id="SSF110997">
    <property type="entry name" value="Sporulation related repeat"/>
    <property type="match status" value="1"/>
</dbReference>
<dbReference type="RefSeq" id="WP_188955975.1">
    <property type="nucleotide sequence ID" value="NZ_BMQW01000004.1"/>
</dbReference>
<evidence type="ECO:0000256" key="5">
    <source>
        <dbReference type="RuleBase" id="RU003495"/>
    </source>
</evidence>
<keyword evidence="3 4" id="KW-0961">Cell wall biogenesis/degradation</keyword>
<evidence type="ECO:0000259" key="8">
    <source>
        <dbReference type="PROSITE" id="PS51724"/>
    </source>
</evidence>
<feature type="domain" description="SPOR" evidence="8">
    <location>
        <begin position="197"/>
        <end position="272"/>
    </location>
</feature>
<dbReference type="HAMAP" id="MF_02071">
    <property type="entry name" value="RlpA"/>
    <property type="match status" value="1"/>
</dbReference>
<dbReference type="InterPro" id="IPR007730">
    <property type="entry name" value="SPOR-like_dom"/>
</dbReference>
<dbReference type="InterPro" id="IPR009009">
    <property type="entry name" value="RlpA-like_DPBB"/>
</dbReference>
<evidence type="ECO:0000256" key="1">
    <source>
        <dbReference type="ARBA" id="ARBA00022729"/>
    </source>
</evidence>
<reference evidence="10" key="1">
    <citation type="journal article" date="2019" name="Int. J. Syst. Evol. Microbiol.">
        <title>The Global Catalogue of Microorganisms (GCM) 10K type strain sequencing project: providing services to taxonomists for standard genome sequencing and annotation.</title>
        <authorList>
            <consortium name="The Broad Institute Genomics Platform"/>
            <consortium name="The Broad Institute Genome Sequencing Center for Infectious Disease"/>
            <person name="Wu L."/>
            <person name="Ma J."/>
        </authorList>
    </citation>
    <scope>NUCLEOTIDE SEQUENCE [LARGE SCALE GENOMIC DNA]</scope>
    <source>
        <strain evidence="10">JCM 32305</strain>
    </source>
</reference>
<organism evidence="9 10">
    <name type="scientific">Shewanella ulleungensis</name>
    <dbReference type="NCBI Taxonomy" id="2282699"/>
    <lineage>
        <taxon>Bacteria</taxon>
        <taxon>Pseudomonadati</taxon>
        <taxon>Pseudomonadota</taxon>
        <taxon>Gammaproteobacteria</taxon>
        <taxon>Alteromonadales</taxon>
        <taxon>Shewanellaceae</taxon>
        <taxon>Shewanella</taxon>
    </lineage>
</organism>
<dbReference type="PANTHER" id="PTHR34183:SF1">
    <property type="entry name" value="ENDOLYTIC PEPTIDOGLYCAN TRANSGLYCOSYLASE RLPA"/>
    <property type="match status" value="1"/>
</dbReference>
<gene>
    <name evidence="4 9" type="primary">rlpA</name>
    <name evidence="9" type="ORF">GCM10009410_21060</name>
</gene>
<dbReference type="Gene3D" id="2.40.40.10">
    <property type="entry name" value="RlpA-like domain"/>
    <property type="match status" value="1"/>
</dbReference>
<keyword evidence="4" id="KW-0472">Membrane</keyword>
<evidence type="ECO:0000313" key="9">
    <source>
        <dbReference type="EMBL" id="GGP87042.1"/>
    </source>
</evidence>
<protein>
    <recommendedName>
        <fullName evidence="4">Endolytic peptidoglycan transglycosylase RlpA</fullName>
        <ecNumber evidence="4">4.2.2.-</ecNumber>
    </recommendedName>
</protein>
<dbReference type="PROSITE" id="PS51724">
    <property type="entry name" value="SPOR"/>
    <property type="match status" value="1"/>
</dbReference>
<dbReference type="InterPro" id="IPR012997">
    <property type="entry name" value="RplA"/>
</dbReference>
<dbReference type="Proteomes" id="UP000654004">
    <property type="component" value="Unassembled WGS sequence"/>
</dbReference>
<evidence type="ECO:0000256" key="2">
    <source>
        <dbReference type="ARBA" id="ARBA00023239"/>
    </source>
</evidence>